<keyword evidence="11" id="KW-1185">Reference proteome</keyword>
<dbReference type="InterPro" id="IPR036388">
    <property type="entry name" value="WH-like_DNA-bd_sf"/>
</dbReference>
<dbReference type="SUPFAM" id="SSF46894">
    <property type="entry name" value="C-terminal effector domain of the bipartite response regulators"/>
    <property type="match status" value="1"/>
</dbReference>
<dbReference type="PROSITE" id="PS50110">
    <property type="entry name" value="RESPONSE_REGULATORY"/>
    <property type="match status" value="1"/>
</dbReference>
<evidence type="ECO:0000256" key="3">
    <source>
        <dbReference type="ARBA" id="ARBA00023015"/>
    </source>
</evidence>
<dbReference type="InterPro" id="IPR001867">
    <property type="entry name" value="OmpR/PhoB-type_DNA-bd"/>
</dbReference>
<protein>
    <submittedName>
        <fullName evidence="10">Response regulator transcription factor</fullName>
    </submittedName>
</protein>
<dbReference type="AlphaFoldDB" id="A0A6N7XYT4"/>
<accession>A0A6N7XYT4</accession>
<evidence type="ECO:0000256" key="1">
    <source>
        <dbReference type="ARBA" id="ARBA00022553"/>
    </source>
</evidence>
<feature type="domain" description="Response regulatory" evidence="8">
    <location>
        <begin position="8"/>
        <end position="122"/>
    </location>
</feature>
<keyword evidence="1 6" id="KW-0597">Phosphoprotein</keyword>
<dbReference type="InterPro" id="IPR011006">
    <property type="entry name" value="CheY-like_superfamily"/>
</dbReference>
<keyword evidence="5" id="KW-0804">Transcription</keyword>
<evidence type="ECO:0000259" key="9">
    <source>
        <dbReference type="PROSITE" id="PS51755"/>
    </source>
</evidence>
<dbReference type="CDD" id="cd17574">
    <property type="entry name" value="REC_OmpR"/>
    <property type="match status" value="1"/>
</dbReference>
<evidence type="ECO:0000256" key="5">
    <source>
        <dbReference type="ARBA" id="ARBA00023163"/>
    </source>
</evidence>
<gene>
    <name evidence="10" type="ORF">FYJ83_09225</name>
</gene>
<dbReference type="GO" id="GO:0032993">
    <property type="term" value="C:protein-DNA complex"/>
    <property type="evidence" value="ECO:0007669"/>
    <property type="project" value="TreeGrafter"/>
</dbReference>
<dbReference type="RefSeq" id="WP_154440055.1">
    <property type="nucleotide sequence ID" value="NZ_JAHLPJ010000001.1"/>
</dbReference>
<dbReference type="GO" id="GO:0000976">
    <property type="term" value="F:transcription cis-regulatory region binding"/>
    <property type="evidence" value="ECO:0007669"/>
    <property type="project" value="TreeGrafter"/>
</dbReference>
<dbReference type="InterPro" id="IPR039420">
    <property type="entry name" value="WalR-like"/>
</dbReference>
<dbReference type="InterPro" id="IPR016032">
    <property type="entry name" value="Sig_transdc_resp-reg_C-effctor"/>
</dbReference>
<evidence type="ECO:0000256" key="6">
    <source>
        <dbReference type="PROSITE-ProRule" id="PRU00169"/>
    </source>
</evidence>
<organism evidence="10 11">
    <name type="scientific">Tissierella pigra</name>
    <dbReference type="NCBI Taxonomy" id="2607614"/>
    <lineage>
        <taxon>Bacteria</taxon>
        <taxon>Bacillati</taxon>
        <taxon>Bacillota</taxon>
        <taxon>Tissierellia</taxon>
        <taxon>Tissierellales</taxon>
        <taxon>Tissierellaceae</taxon>
        <taxon>Tissierella</taxon>
    </lineage>
</organism>
<dbReference type="EMBL" id="VUNQ01000017">
    <property type="protein sequence ID" value="MSU01645.1"/>
    <property type="molecule type" value="Genomic_DNA"/>
</dbReference>
<dbReference type="SUPFAM" id="SSF52172">
    <property type="entry name" value="CheY-like"/>
    <property type="match status" value="1"/>
</dbReference>
<dbReference type="Gene3D" id="6.10.250.690">
    <property type="match status" value="1"/>
</dbReference>
<dbReference type="GO" id="GO:0006355">
    <property type="term" value="P:regulation of DNA-templated transcription"/>
    <property type="evidence" value="ECO:0007669"/>
    <property type="project" value="InterPro"/>
</dbReference>
<dbReference type="Gene3D" id="3.40.50.2300">
    <property type="match status" value="1"/>
</dbReference>
<dbReference type="CDD" id="cd00383">
    <property type="entry name" value="trans_reg_C"/>
    <property type="match status" value="1"/>
</dbReference>
<keyword evidence="3" id="KW-0805">Transcription regulation</keyword>
<name>A0A6N7XYT4_9FIRM</name>
<evidence type="ECO:0000256" key="7">
    <source>
        <dbReference type="PROSITE-ProRule" id="PRU01091"/>
    </source>
</evidence>
<comment type="caution">
    <text evidence="10">The sequence shown here is derived from an EMBL/GenBank/DDBJ whole genome shotgun (WGS) entry which is preliminary data.</text>
</comment>
<dbReference type="SMART" id="SM00862">
    <property type="entry name" value="Trans_reg_C"/>
    <property type="match status" value="1"/>
</dbReference>
<evidence type="ECO:0000256" key="4">
    <source>
        <dbReference type="ARBA" id="ARBA00023125"/>
    </source>
</evidence>
<dbReference type="Gene3D" id="1.10.10.10">
    <property type="entry name" value="Winged helix-like DNA-binding domain superfamily/Winged helix DNA-binding domain"/>
    <property type="match status" value="1"/>
</dbReference>
<dbReference type="GO" id="GO:0000156">
    <property type="term" value="F:phosphorelay response regulator activity"/>
    <property type="evidence" value="ECO:0007669"/>
    <property type="project" value="TreeGrafter"/>
</dbReference>
<dbReference type="PROSITE" id="PS51755">
    <property type="entry name" value="OMPR_PHOB"/>
    <property type="match status" value="1"/>
</dbReference>
<evidence type="ECO:0000313" key="11">
    <source>
        <dbReference type="Proteomes" id="UP000469523"/>
    </source>
</evidence>
<dbReference type="PANTHER" id="PTHR48111:SF52">
    <property type="entry name" value="TRANSCRIPTIONAL REGULATORY PROTEIN YVRH"/>
    <property type="match status" value="1"/>
</dbReference>
<dbReference type="PANTHER" id="PTHR48111">
    <property type="entry name" value="REGULATOR OF RPOS"/>
    <property type="match status" value="1"/>
</dbReference>
<evidence type="ECO:0000313" key="10">
    <source>
        <dbReference type="EMBL" id="MSU01645.1"/>
    </source>
</evidence>
<dbReference type="Proteomes" id="UP000469523">
    <property type="component" value="Unassembled WGS sequence"/>
</dbReference>
<evidence type="ECO:0000259" key="8">
    <source>
        <dbReference type="PROSITE" id="PS50110"/>
    </source>
</evidence>
<keyword evidence="2" id="KW-0902">Two-component regulatory system</keyword>
<feature type="modified residue" description="4-aspartylphosphate" evidence="6">
    <location>
        <position position="58"/>
    </location>
</feature>
<reference evidence="10 11" key="1">
    <citation type="submission" date="2019-09" db="EMBL/GenBank/DDBJ databases">
        <title>In-depth cultivation of the pig gut microbiome towards novel bacterial diversity and tailored functional studies.</title>
        <authorList>
            <person name="Wylensek D."/>
            <person name="Hitch T.C.A."/>
            <person name="Clavel T."/>
        </authorList>
    </citation>
    <scope>NUCLEOTIDE SEQUENCE [LARGE SCALE GENOMIC DNA]</scope>
    <source>
        <strain evidence="10 11">WCA3-693-APC-4?</strain>
    </source>
</reference>
<dbReference type="Pfam" id="PF00072">
    <property type="entry name" value="Response_reg"/>
    <property type="match status" value="1"/>
</dbReference>
<dbReference type="SMART" id="SM00448">
    <property type="entry name" value="REC"/>
    <property type="match status" value="1"/>
</dbReference>
<keyword evidence="4 7" id="KW-0238">DNA-binding</keyword>
<dbReference type="FunFam" id="3.40.50.2300:FF:000001">
    <property type="entry name" value="DNA-binding response regulator PhoB"/>
    <property type="match status" value="1"/>
</dbReference>
<dbReference type="InterPro" id="IPR001789">
    <property type="entry name" value="Sig_transdc_resp-reg_receiver"/>
</dbReference>
<proteinExistence type="predicted"/>
<dbReference type="GO" id="GO:0005829">
    <property type="term" value="C:cytosol"/>
    <property type="evidence" value="ECO:0007669"/>
    <property type="project" value="TreeGrafter"/>
</dbReference>
<sequence length="236" mass="27103">MDVLFNKKILVVDDEVELLEIIEHALKLEGFTNVKTTNTGVKALEEFHSWQPDMVILDVMLPDVQGHNLCKTIRETSQIPIIFVSAKTEEVDRIVGFAIGADDYVTKPFSPKELAYRVKAHLKRSESTSDPQDIETIYFGPFRMIPLKGELFKEDEELVLQPKAYKLLEYFARHPNLILSKEHLCGAVWGEDYIGFDNTIMVHIRRIREQIEVDPSNPEYLITVKGLGYKLVVKDK</sequence>
<feature type="DNA-binding region" description="OmpR/PhoB-type" evidence="7">
    <location>
        <begin position="134"/>
        <end position="233"/>
    </location>
</feature>
<dbReference type="Pfam" id="PF00486">
    <property type="entry name" value="Trans_reg_C"/>
    <property type="match status" value="1"/>
</dbReference>
<evidence type="ECO:0000256" key="2">
    <source>
        <dbReference type="ARBA" id="ARBA00023012"/>
    </source>
</evidence>
<feature type="domain" description="OmpR/PhoB-type" evidence="9">
    <location>
        <begin position="134"/>
        <end position="233"/>
    </location>
</feature>